<dbReference type="EMBL" id="PEWV01000017">
    <property type="protein sequence ID" value="PIU42165.1"/>
    <property type="molecule type" value="Genomic_DNA"/>
</dbReference>
<comment type="caution">
    <text evidence="6">The sequence shown here is derived from an EMBL/GenBank/DDBJ whole genome shotgun (WGS) entry which is preliminary data.</text>
</comment>
<evidence type="ECO:0000256" key="2">
    <source>
        <dbReference type="ARBA" id="ARBA00022723"/>
    </source>
</evidence>
<keyword evidence="4" id="KW-0862">Zinc</keyword>
<dbReference type="Gene3D" id="3.60.15.10">
    <property type="entry name" value="Ribonuclease Z/Hydroxyacylglutathione hydrolase-like"/>
    <property type="match status" value="1"/>
</dbReference>
<dbReference type="Pfam" id="PF00753">
    <property type="entry name" value="Lactamase_B"/>
    <property type="match status" value="1"/>
</dbReference>
<dbReference type="SUPFAM" id="SSF56281">
    <property type="entry name" value="Metallo-hydrolase/oxidoreductase"/>
    <property type="match status" value="1"/>
</dbReference>
<proteinExistence type="predicted"/>
<evidence type="ECO:0000256" key="1">
    <source>
        <dbReference type="ARBA" id="ARBA00001947"/>
    </source>
</evidence>
<accession>A0A2J0KUT4</accession>
<evidence type="ECO:0000313" key="6">
    <source>
        <dbReference type="EMBL" id="PIU42165.1"/>
    </source>
</evidence>
<gene>
    <name evidence="6" type="ORF">COS99_01750</name>
</gene>
<dbReference type="InterPro" id="IPR051453">
    <property type="entry name" value="MBL_Glyoxalase_II"/>
</dbReference>
<dbReference type="SMART" id="SM00849">
    <property type="entry name" value="Lactamase_B"/>
    <property type="match status" value="1"/>
</dbReference>
<sequence length="201" mass="21844">MILKIFIVGELEVNCYVLADDDTKEAIIIDPGAEPEAIKRCLAKNGLKPLFIVNTHGHADHIGANRFFDLPILIHELEKDFLTDSRKNLSAAFGFEVISPKASRLLNDGDRIKVGSLSLAVLHTPGHSPGGISLKVDDVLFTGDALFHEGIGRTDLPNSSGPQLLESIRNKILVLPDKTIVYPGHGPSSTIGHEKKNNPFL</sequence>
<dbReference type="AlphaFoldDB" id="A0A2J0KUT4"/>
<comment type="cofactor">
    <cofactor evidence="1">
        <name>Zn(2+)</name>
        <dbReference type="ChEBI" id="CHEBI:29105"/>
    </cofactor>
</comment>
<dbReference type="InterPro" id="IPR001279">
    <property type="entry name" value="Metallo-B-lactamas"/>
</dbReference>
<dbReference type="InterPro" id="IPR036866">
    <property type="entry name" value="RibonucZ/Hydroxyglut_hydro"/>
</dbReference>
<dbReference type="Proteomes" id="UP000230052">
    <property type="component" value="Unassembled WGS sequence"/>
</dbReference>
<dbReference type="GO" id="GO:0046872">
    <property type="term" value="F:metal ion binding"/>
    <property type="evidence" value="ECO:0007669"/>
    <property type="project" value="UniProtKB-KW"/>
</dbReference>
<feature type="domain" description="Metallo-beta-lactamase" evidence="5">
    <location>
        <begin position="12"/>
        <end position="185"/>
    </location>
</feature>
<dbReference type="PANTHER" id="PTHR46233">
    <property type="entry name" value="HYDROXYACYLGLUTATHIONE HYDROLASE GLOC"/>
    <property type="match status" value="1"/>
</dbReference>
<keyword evidence="2" id="KW-0479">Metal-binding</keyword>
<evidence type="ECO:0000256" key="3">
    <source>
        <dbReference type="ARBA" id="ARBA00022801"/>
    </source>
</evidence>
<dbReference type="PANTHER" id="PTHR46233:SF3">
    <property type="entry name" value="HYDROXYACYLGLUTATHIONE HYDROLASE GLOC"/>
    <property type="match status" value="1"/>
</dbReference>
<evidence type="ECO:0000313" key="7">
    <source>
        <dbReference type="Proteomes" id="UP000230052"/>
    </source>
</evidence>
<name>A0A2J0KUT4_9BACT</name>
<keyword evidence="3 6" id="KW-0378">Hydrolase</keyword>
<dbReference type="GO" id="GO:0016787">
    <property type="term" value="F:hydrolase activity"/>
    <property type="evidence" value="ECO:0007669"/>
    <property type="project" value="UniProtKB-KW"/>
</dbReference>
<evidence type="ECO:0000256" key="4">
    <source>
        <dbReference type="ARBA" id="ARBA00022833"/>
    </source>
</evidence>
<protein>
    <submittedName>
        <fullName evidence="6">MBL fold metallo-hydrolase</fullName>
    </submittedName>
</protein>
<reference evidence="6 7" key="1">
    <citation type="submission" date="2017-09" db="EMBL/GenBank/DDBJ databases">
        <title>Depth-based differentiation of microbial function through sediment-hosted aquifers and enrichment of novel symbionts in the deep terrestrial subsurface.</title>
        <authorList>
            <person name="Probst A.J."/>
            <person name="Ladd B."/>
            <person name="Jarett J.K."/>
            <person name="Geller-Mcgrath D.E."/>
            <person name="Sieber C.M."/>
            <person name="Emerson J.B."/>
            <person name="Anantharaman K."/>
            <person name="Thomas B.C."/>
            <person name="Malmstrom R."/>
            <person name="Stieglmeier M."/>
            <person name="Klingl A."/>
            <person name="Woyke T."/>
            <person name="Ryan C.M."/>
            <person name="Banfield J.F."/>
        </authorList>
    </citation>
    <scope>NUCLEOTIDE SEQUENCE [LARGE SCALE GENOMIC DNA]</scope>
    <source>
        <strain evidence="6">CG07_land_8_20_14_0_80_42_15</strain>
    </source>
</reference>
<dbReference type="CDD" id="cd06262">
    <property type="entry name" value="metallo-hydrolase-like_MBL-fold"/>
    <property type="match status" value="1"/>
</dbReference>
<evidence type="ECO:0000259" key="5">
    <source>
        <dbReference type="SMART" id="SM00849"/>
    </source>
</evidence>
<organism evidence="6 7">
    <name type="scientific">Candidatus Aquitaenariimonas noxiae</name>
    <dbReference type="NCBI Taxonomy" id="1974741"/>
    <lineage>
        <taxon>Bacteria</taxon>
        <taxon>Pseudomonadati</taxon>
        <taxon>Candidatus Omnitrophota</taxon>
        <taxon>Candidatus Aquitaenariimonas</taxon>
    </lineage>
</organism>